<dbReference type="SMART" id="SM00703">
    <property type="entry name" value="NRF"/>
    <property type="match status" value="1"/>
</dbReference>
<protein>
    <submittedName>
        <fullName evidence="3">Nose resistant to fluoxetine protein 6</fullName>
    </submittedName>
</protein>
<feature type="transmembrane region" description="Helical" evidence="1">
    <location>
        <begin position="420"/>
        <end position="440"/>
    </location>
</feature>
<feature type="transmembrane region" description="Helical" evidence="1">
    <location>
        <begin position="630"/>
        <end position="648"/>
    </location>
</feature>
<gene>
    <name evidence="3" type="primary">nrf-6_0</name>
    <name evidence="3" type="ORF">Bhyg_05733</name>
</gene>
<dbReference type="AlphaFoldDB" id="A0A9Q0N074"/>
<comment type="caution">
    <text evidence="3">The sequence shown here is derived from an EMBL/GenBank/DDBJ whole genome shotgun (WGS) entry which is preliminary data.</text>
</comment>
<dbReference type="EMBL" id="WJQU01000002">
    <property type="protein sequence ID" value="KAJ6640801.1"/>
    <property type="molecule type" value="Genomic_DNA"/>
</dbReference>
<dbReference type="PANTHER" id="PTHR11161:SF0">
    <property type="entry name" value="O-ACYLTRANSFERASE LIKE PROTEIN"/>
    <property type="match status" value="1"/>
</dbReference>
<dbReference type="InterPro" id="IPR006621">
    <property type="entry name" value="Nose-resist-to-fluoxetine_N"/>
</dbReference>
<keyword evidence="1" id="KW-0472">Membrane</keyword>
<keyword evidence="1" id="KW-1133">Transmembrane helix</keyword>
<feature type="transmembrane region" description="Helical" evidence="1">
    <location>
        <begin position="560"/>
        <end position="581"/>
    </location>
</feature>
<dbReference type="Pfam" id="PF01757">
    <property type="entry name" value="Acyl_transf_3"/>
    <property type="match status" value="1"/>
</dbReference>
<feature type="domain" description="Nose resistant-to-fluoxetine protein N-terminal" evidence="2">
    <location>
        <begin position="60"/>
        <end position="196"/>
    </location>
</feature>
<keyword evidence="4" id="KW-1185">Reference proteome</keyword>
<evidence type="ECO:0000313" key="4">
    <source>
        <dbReference type="Proteomes" id="UP001151699"/>
    </source>
</evidence>
<sequence length="666" mass="75944">MFIDLLYLAERFGTHVHVHSKEQRSNSSIVEVTKFQERTKDLSESLSRTDVKYTTQQYNDERCFNETIIFYEGIAQSKLWAVKMYDSWGNVPSGILSGNVYDLGFFDQCFVTNVNNTQYCLVKIVTSSGNSSASLQTIKPEILRFKDSCEILVGTCYPSSCSPTLTSQLYETYINEVTAKVIPSGLKCYSSSSYHGIDFTAMQIFTICLFSLVAALLVSSTLVELFVDIRKNNAILKVWKSFSAYQNLQELCDTQANAGEVKFACLDGIRVVSIVWIVIGHTVFNTQRSAVMNSLDVIAWNQSLWADISWSTFNFAVDTFFVIGGFLATRSINRQFSNDIRSHTKKIALIPKMWLHRYMRLAPVVISVVLFFSTIATQLGKGPFWNSVMREVELCYDNWWSTVLFVQNYASAGKLCFGHLWYLAVDLQMFMVTTILLYVINWKGLKYLYALAVLVLVNVANNLYWNFYFTTVDMDENERDKFIYYPTHARMSAWLTGVVLAFIYSKRVSKSDSNKLSPKLLTFGYLFCILVFTAIVVNNRLQSAASPAILSTIFNSVNRLLWSLAVAITIFICITNSGASVNKFLSSPIWKPLSKLSFCIYVLHYIIQLMKMGQNRTTIYMDNVSLVASFWSDFGITLTLSVFWTLAFEIPFRNIEQIDFLIHVSY</sequence>
<dbReference type="InterPro" id="IPR052728">
    <property type="entry name" value="O2_lipid_transport_reg"/>
</dbReference>
<feature type="transmembrane region" description="Helical" evidence="1">
    <location>
        <begin position="361"/>
        <end position="380"/>
    </location>
</feature>
<feature type="transmembrane region" description="Helical" evidence="1">
    <location>
        <begin position="204"/>
        <end position="227"/>
    </location>
</feature>
<feature type="transmembrane region" description="Helical" evidence="1">
    <location>
        <begin position="516"/>
        <end position="537"/>
    </location>
</feature>
<feature type="transmembrane region" description="Helical" evidence="1">
    <location>
        <begin position="447"/>
        <end position="467"/>
    </location>
</feature>
<dbReference type="OrthoDB" id="118951at2759"/>
<dbReference type="InterPro" id="IPR002656">
    <property type="entry name" value="Acyl_transf_3_dom"/>
</dbReference>
<accession>A0A9Q0N074</accession>
<name>A0A9Q0N074_9DIPT</name>
<dbReference type="PANTHER" id="PTHR11161">
    <property type="entry name" value="O-ACYLTRANSFERASE"/>
    <property type="match status" value="1"/>
</dbReference>
<evidence type="ECO:0000259" key="2">
    <source>
        <dbReference type="SMART" id="SM00703"/>
    </source>
</evidence>
<dbReference type="Proteomes" id="UP001151699">
    <property type="component" value="Chromosome B"/>
</dbReference>
<feature type="transmembrane region" description="Helical" evidence="1">
    <location>
        <begin position="487"/>
        <end position="504"/>
    </location>
</feature>
<dbReference type="GO" id="GO:0016747">
    <property type="term" value="F:acyltransferase activity, transferring groups other than amino-acyl groups"/>
    <property type="evidence" value="ECO:0007669"/>
    <property type="project" value="InterPro"/>
</dbReference>
<evidence type="ECO:0000256" key="1">
    <source>
        <dbReference type="SAM" id="Phobius"/>
    </source>
</evidence>
<keyword evidence="1" id="KW-0812">Transmembrane</keyword>
<evidence type="ECO:0000313" key="3">
    <source>
        <dbReference type="EMBL" id="KAJ6640801.1"/>
    </source>
</evidence>
<proteinExistence type="predicted"/>
<organism evidence="3 4">
    <name type="scientific">Pseudolycoriella hygida</name>
    <dbReference type="NCBI Taxonomy" id="35572"/>
    <lineage>
        <taxon>Eukaryota</taxon>
        <taxon>Metazoa</taxon>
        <taxon>Ecdysozoa</taxon>
        <taxon>Arthropoda</taxon>
        <taxon>Hexapoda</taxon>
        <taxon>Insecta</taxon>
        <taxon>Pterygota</taxon>
        <taxon>Neoptera</taxon>
        <taxon>Endopterygota</taxon>
        <taxon>Diptera</taxon>
        <taxon>Nematocera</taxon>
        <taxon>Sciaroidea</taxon>
        <taxon>Sciaridae</taxon>
        <taxon>Pseudolycoriella</taxon>
    </lineage>
</organism>
<reference evidence="3" key="1">
    <citation type="submission" date="2022-07" db="EMBL/GenBank/DDBJ databases">
        <authorList>
            <person name="Trinca V."/>
            <person name="Uliana J.V.C."/>
            <person name="Torres T.T."/>
            <person name="Ward R.J."/>
            <person name="Monesi N."/>
        </authorList>
    </citation>
    <scope>NUCLEOTIDE SEQUENCE</scope>
    <source>
        <strain evidence="3">HSMRA1968</strain>
        <tissue evidence="3">Whole embryos</tissue>
    </source>
</reference>
<feature type="transmembrane region" description="Helical" evidence="1">
    <location>
        <begin position="593"/>
        <end position="610"/>
    </location>
</feature>
<dbReference type="Pfam" id="PF20146">
    <property type="entry name" value="NRF"/>
    <property type="match status" value="1"/>
</dbReference>